<dbReference type="SUPFAM" id="SSF50814">
    <property type="entry name" value="Lipocalins"/>
    <property type="match status" value="1"/>
</dbReference>
<dbReference type="InterPro" id="IPR014878">
    <property type="entry name" value="THAP4-like_heme-bd"/>
</dbReference>
<dbReference type="Proteomes" id="UP000270021">
    <property type="component" value="Chromosome"/>
</dbReference>
<feature type="domain" description="THAP4-like heme-binding" evidence="1">
    <location>
        <begin position="7"/>
        <end position="155"/>
    </location>
</feature>
<dbReference type="Pfam" id="PF08768">
    <property type="entry name" value="THAP4_heme-bd"/>
    <property type="match status" value="1"/>
</dbReference>
<proteinExistence type="predicted"/>
<evidence type="ECO:0000259" key="1">
    <source>
        <dbReference type="Pfam" id="PF08768"/>
    </source>
</evidence>
<accession>A0A3Q8WUS6</accession>
<organism evidence="2 3">
    <name type="scientific">Flaviflexus salsibiostraticola</name>
    <dbReference type="NCBI Taxonomy" id="1282737"/>
    <lineage>
        <taxon>Bacteria</taxon>
        <taxon>Bacillati</taxon>
        <taxon>Actinomycetota</taxon>
        <taxon>Actinomycetes</taxon>
        <taxon>Actinomycetales</taxon>
        <taxon>Actinomycetaceae</taxon>
        <taxon>Flaviflexus</taxon>
    </lineage>
</organism>
<dbReference type="EMBL" id="CP034438">
    <property type="protein sequence ID" value="AZN30584.1"/>
    <property type="molecule type" value="Genomic_DNA"/>
</dbReference>
<dbReference type="CDD" id="cd07828">
    <property type="entry name" value="lipocalin_heme-bd-THAP4-like"/>
    <property type="match status" value="1"/>
</dbReference>
<name>A0A3Q8WUS6_9ACTO</name>
<dbReference type="OrthoDB" id="4804006at2"/>
<dbReference type="AlphaFoldDB" id="A0A3Q8WUS6"/>
<dbReference type="InterPro" id="IPR012674">
    <property type="entry name" value="Calycin"/>
</dbReference>
<evidence type="ECO:0000313" key="2">
    <source>
        <dbReference type="EMBL" id="AZN30584.1"/>
    </source>
</evidence>
<evidence type="ECO:0000313" key="3">
    <source>
        <dbReference type="Proteomes" id="UP000270021"/>
    </source>
</evidence>
<dbReference type="Gene3D" id="2.40.128.20">
    <property type="match status" value="1"/>
</dbReference>
<gene>
    <name evidence="2" type="ORF">EJO69_09950</name>
</gene>
<dbReference type="PANTHER" id="PTHR15854:SF4">
    <property type="entry name" value="PEROXYNITRITE ISOMERASE THAP4"/>
    <property type="match status" value="1"/>
</dbReference>
<sequence length="157" mass="17094">MELHEQLAPLAGLIGVWRGPATGQYPTIKTFSYTEELTFTNIGKPFLAYQQRSWSPAGQPMHVETGYLRHPAPGVIEFVIALPTGQSEMAEGSLEQTEGGLVISLRSRVLNSGTAKTVDAMMREYRLTGDTLVTGLDMSAVGQPMSNHLVSELTRDS</sequence>
<keyword evidence="3" id="KW-1185">Reference proteome</keyword>
<reference evidence="2 3" key="1">
    <citation type="submission" date="2018-12" db="EMBL/GenBank/DDBJ databases">
        <title>Complete genome sequence of Flaviflexus salsibiostraticola KCTC 33148.</title>
        <authorList>
            <person name="Bae J.-W."/>
        </authorList>
    </citation>
    <scope>NUCLEOTIDE SEQUENCE [LARGE SCALE GENOMIC DNA]</scope>
    <source>
        <strain evidence="2 3">KCTC 33148</strain>
    </source>
</reference>
<dbReference type="RefSeq" id="WP_126041448.1">
    <property type="nucleotide sequence ID" value="NZ_CP034438.1"/>
</dbReference>
<dbReference type="PANTHER" id="PTHR15854">
    <property type="entry name" value="THAP4 PROTEIN"/>
    <property type="match status" value="1"/>
</dbReference>
<dbReference type="InterPro" id="IPR045165">
    <property type="entry name" value="Nitrobindin"/>
</dbReference>
<protein>
    <submittedName>
        <fullName evidence="2">FABP family protein</fullName>
    </submittedName>
</protein>
<dbReference type="KEGG" id="fsl:EJO69_09950"/>